<feature type="compositionally biased region" description="Polar residues" evidence="1">
    <location>
        <begin position="44"/>
        <end position="57"/>
    </location>
</feature>
<evidence type="ECO:0000313" key="3">
    <source>
        <dbReference type="Proteomes" id="UP000283627"/>
    </source>
</evidence>
<name>A0A423KHM1_9PSED</name>
<evidence type="ECO:0000256" key="1">
    <source>
        <dbReference type="SAM" id="MobiDB-lite"/>
    </source>
</evidence>
<protein>
    <submittedName>
        <fullName evidence="2">Uncharacterized protein</fullName>
    </submittedName>
</protein>
<reference evidence="2 3" key="1">
    <citation type="submission" date="2016-10" db="EMBL/GenBank/DDBJ databases">
        <title>Comparative genome analysis of multiple Pseudomonas spp. focuses on biocontrol and plant growth promoting traits.</title>
        <authorList>
            <person name="Tao X.-Y."/>
            <person name="Taylor C.G."/>
        </authorList>
    </citation>
    <scope>NUCLEOTIDE SEQUENCE [LARGE SCALE GENOMIC DNA]</scope>
    <source>
        <strain evidence="2 3">39A2</strain>
    </source>
</reference>
<comment type="caution">
    <text evidence="2">The sequence shown here is derived from an EMBL/GenBank/DDBJ whole genome shotgun (WGS) entry which is preliminary data.</text>
</comment>
<accession>A0A423KHM1</accession>
<proteinExistence type="predicted"/>
<dbReference type="AlphaFoldDB" id="A0A423KHM1"/>
<dbReference type="RefSeq" id="WP_123407548.1">
    <property type="nucleotide sequence ID" value="NZ_MOBP01000011.1"/>
</dbReference>
<dbReference type="EMBL" id="MOBP01000011">
    <property type="protein sequence ID" value="RON52588.1"/>
    <property type="molecule type" value="Genomic_DNA"/>
</dbReference>
<evidence type="ECO:0000313" key="2">
    <source>
        <dbReference type="EMBL" id="RON52588.1"/>
    </source>
</evidence>
<dbReference type="Proteomes" id="UP000283627">
    <property type="component" value="Unassembled WGS sequence"/>
</dbReference>
<gene>
    <name evidence="2" type="ORF">BK665_16180</name>
</gene>
<sequence>MSEKTVGKSIEDSPKRPNVLFAIINSAASDASSAWNQKPKDESVSGSVQDVSLQSGETTVHVRTEGGSMQGWVKFPWTVVGDQIRFGNVQYKIDRGATPGGNQARIWGYVMAGSTGDFSKTGGIQDNQWHDLGGSMSIYLGSFMILIVAIRFDRSGQWDLEGEGAEHVIF</sequence>
<feature type="region of interest" description="Disordered" evidence="1">
    <location>
        <begin position="32"/>
        <end position="57"/>
    </location>
</feature>
<organism evidence="2 3">
    <name type="scientific">Pseudomonas frederiksbergensis</name>
    <dbReference type="NCBI Taxonomy" id="104087"/>
    <lineage>
        <taxon>Bacteria</taxon>
        <taxon>Pseudomonadati</taxon>
        <taxon>Pseudomonadota</taxon>
        <taxon>Gammaproteobacteria</taxon>
        <taxon>Pseudomonadales</taxon>
        <taxon>Pseudomonadaceae</taxon>
        <taxon>Pseudomonas</taxon>
    </lineage>
</organism>